<feature type="transmembrane region" description="Helical" evidence="2">
    <location>
        <begin position="241"/>
        <end position="262"/>
    </location>
</feature>
<dbReference type="Gene3D" id="2.60.120.10">
    <property type="entry name" value="Jelly Rolls"/>
    <property type="match status" value="1"/>
</dbReference>
<evidence type="ECO:0000256" key="2">
    <source>
        <dbReference type="SAM" id="Phobius"/>
    </source>
</evidence>
<keyword evidence="2" id="KW-1133">Transmembrane helix</keyword>
<name>A0A1Y6K5M3_9CHLR</name>
<evidence type="ECO:0000313" key="4">
    <source>
        <dbReference type="EMBL" id="SMX54876.1"/>
    </source>
</evidence>
<dbReference type="PANTHER" id="PTHR37938">
    <property type="entry name" value="BLL0215 PROTEIN"/>
    <property type="match status" value="1"/>
</dbReference>
<dbReference type="InterPro" id="IPR000595">
    <property type="entry name" value="cNMP-bd_dom"/>
</dbReference>
<feature type="coiled-coil region" evidence="1">
    <location>
        <begin position="353"/>
        <end position="380"/>
    </location>
</feature>
<dbReference type="Pfam" id="PF00027">
    <property type="entry name" value="cNMP_binding"/>
    <property type="match status" value="1"/>
</dbReference>
<dbReference type="SUPFAM" id="SSF51206">
    <property type="entry name" value="cAMP-binding domain-like"/>
    <property type="match status" value="1"/>
</dbReference>
<dbReference type="KEGG" id="abat:CFX1CAM_1811"/>
<dbReference type="PROSITE" id="PS50042">
    <property type="entry name" value="CNMP_BINDING_3"/>
    <property type="match status" value="1"/>
</dbReference>
<feature type="domain" description="Cyclic nucleotide-binding" evidence="3">
    <location>
        <begin position="63"/>
        <end position="164"/>
    </location>
</feature>
<accession>A0A1Y6K5M3</accession>
<gene>
    <name evidence="4" type="ORF">CFX1CAM_1811</name>
</gene>
<sequence length="611" mass="70879">MKLGQGRFFKTTEGGAPSLIPLLFLKLFYLLDELFHKARTCFILVLMSIRKDTIVEVISQVPLFAQLNPREVGFLANAFVPIVFQDGDVIFNIGDISETMFVVYEGQVVLSFEQADDEFLMAKLSRGDIFGEEALLYDDLRDYRAVASGETIVLALDYKHYFEIHDELPDLEASLDVSIQSRRLATVITLPWLHEDEFVHVMTRRHPAILWSKLAKPVAVGVFVLLATVLMQMLWLPGQVFGWVVLAIGLPASLFWLVWAYVDWRNDYFIVTNKRVVWMEKIAFIYESRQEAPLRTIMSVGVHRTRLGTLLGFGDVVVTTYVGTLRLREIAHTEVTASMIESYWQRSQSVDRRDEARIMSRKLQEKLNFARDAEDVVEEEPVKRAAVRLQAEEKEPGFFAWLFSGFIRLRHEQDGAIIYRKHWFVLVRGIWLPGLLMIGAVAVAILRMGGRLSFVPITETLAFIMLFLFAIFLWMVYVYVDWRNDIFMLTLDQIIDLDRKPLGKTRRRSAPLENVLSIEYERLGFWGYLFNFGTVYIVVGNSRLSFDHVYNPSRVQEDIFYRMGERLETVRQFEIDAERERFSEWIATYHRKAAESQATRRQVRGKINPSE</sequence>
<evidence type="ECO:0000256" key="1">
    <source>
        <dbReference type="SAM" id="Coils"/>
    </source>
</evidence>
<dbReference type="InterPro" id="IPR014710">
    <property type="entry name" value="RmlC-like_jellyroll"/>
</dbReference>
<organism evidence="4 5">
    <name type="scientific">Candidatus Brevifilum fermentans</name>
    <dbReference type="NCBI Taxonomy" id="1986204"/>
    <lineage>
        <taxon>Bacteria</taxon>
        <taxon>Bacillati</taxon>
        <taxon>Chloroflexota</taxon>
        <taxon>Anaerolineae</taxon>
        <taxon>Anaerolineales</taxon>
        <taxon>Anaerolineaceae</taxon>
        <taxon>Candidatus Brevifilum</taxon>
    </lineage>
</organism>
<dbReference type="Proteomes" id="UP000195514">
    <property type="component" value="Chromosome I"/>
</dbReference>
<dbReference type="AlphaFoldDB" id="A0A1Y6K5M3"/>
<feature type="transmembrane region" description="Helical" evidence="2">
    <location>
        <begin position="214"/>
        <end position="235"/>
    </location>
</feature>
<dbReference type="EMBL" id="LT859958">
    <property type="protein sequence ID" value="SMX54876.1"/>
    <property type="molecule type" value="Genomic_DNA"/>
</dbReference>
<keyword evidence="2" id="KW-0472">Membrane</keyword>
<evidence type="ECO:0000259" key="3">
    <source>
        <dbReference type="PROSITE" id="PS50042"/>
    </source>
</evidence>
<keyword evidence="2" id="KW-0812">Transmembrane</keyword>
<protein>
    <recommendedName>
        <fullName evidence="3">Cyclic nucleotide-binding domain-containing protein</fullName>
    </recommendedName>
</protein>
<proteinExistence type="predicted"/>
<dbReference type="PANTHER" id="PTHR37938:SF1">
    <property type="entry name" value="BLL0215 PROTEIN"/>
    <property type="match status" value="1"/>
</dbReference>
<feature type="transmembrane region" description="Helical" evidence="2">
    <location>
        <begin position="461"/>
        <end position="480"/>
    </location>
</feature>
<reference evidence="5" key="1">
    <citation type="submission" date="2017-05" db="EMBL/GenBank/DDBJ databases">
        <authorList>
            <person name="Kirkegaard R."/>
            <person name="Mcilroy J S."/>
        </authorList>
    </citation>
    <scope>NUCLEOTIDE SEQUENCE [LARGE SCALE GENOMIC DNA]</scope>
</reference>
<evidence type="ECO:0000313" key="5">
    <source>
        <dbReference type="Proteomes" id="UP000195514"/>
    </source>
</evidence>
<dbReference type="InterPro" id="IPR018490">
    <property type="entry name" value="cNMP-bd_dom_sf"/>
</dbReference>
<keyword evidence="5" id="KW-1185">Reference proteome</keyword>
<feature type="transmembrane region" description="Helical" evidence="2">
    <location>
        <begin position="430"/>
        <end position="449"/>
    </location>
</feature>
<dbReference type="CDD" id="cd00038">
    <property type="entry name" value="CAP_ED"/>
    <property type="match status" value="1"/>
</dbReference>
<dbReference type="SMART" id="SM00100">
    <property type="entry name" value="cNMP"/>
    <property type="match status" value="1"/>
</dbReference>
<keyword evidence="1" id="KW-0175">Coiled coil</keyword>